<evidence type="ECO:0000313" key="2">
    <source>
        <dbReference type="EMBL" id="SDR28788.1"/>
    </source>
</evidence>
<feature type="compositionally biased region" description="Polar residues" evidence="1">
    <location>
        <begin position="95"/>
        <end position="108"/>
    </location>
</feature>
<evidence type="ECO:0000313" key="3">
    <source>
        <dbReference type="Proteomes" id="UP000183053"/>
    </source>
</evidence>
<organism evidence="2 3">
    <name type="scientific">Tsukamurella pulmonis</name>
    <dbReference type="NCBI Taxonomy" id="47312"/>
    <lineage>
        <taxon>Bacteria</taxon>
        <taxon>Bacillati</taxon>
        <taxon>Actinomycetota</taxon>
        <taxon>Actinomycetes</taxon>
        <taxon>Mycobacteriales</taxon>
        <taxon>Tsukamurellaceae</taxon>
        <taxon>Tsukamurella</taxon>
    </lineage>
</organism>
<dbReference type="RefSeq" id="WP_068532020.1">
    <property type="nucleotide sequence ID" value="NZ_AP025457.1"/>
</dbReference>
<accession>A0A1H1HUJ1</accession>
<dbReference type="Proteomes" id="UP000183053">
    <property type="component" value="Unassembled WGS sequence"/>
</dbReference>
<reference evidence="3" key="1">
    <citation type="submission" date="2016-10" db="EMBL/GenBank/DDBJ databases">
        <authorList>
            <person name="Varghese N."/>
            <person name="Submissions S."/>
        </authorList>
    </citation>
    <scope>NUCLEOTIDE SEQUENCE [LARGE SCALE GENOMIC DNA]</scope>
    <source>
        <strain evidence="3">DSM 44142</strain>
    </source>
</reference>
<feature type="region of interest" description="Disordered" evidence="1">
    <location>
        <begin position="92"/>
        <end position="112"/>
    </location>
</feature>
<sequence length="170" mass="18950">MRSVKALRRLCENEVRSLDLDLPFDAVQLCEKYGKRRGRDILVISQPLPVGMPNGLWLVGEDADYFFYQANTSRTHRDQIIIHEFGHLIAGHQNAGPTATPPQSTEMSSPEADAALHRTCYDDENEWEAEMIASIILGWASKAGALAGRTAKHDSLRGIQRALGGHSRWL</sequence>
<evidence type="ECO:0008006" key="4">
    <source>
        <dbReference type="Google" id="ProtNLM"/>
    </source>
</evidence>
<evidence type="ECO:0000256" key="1">
    <source>
        <dbReference type="SAM" id="MobiDB-lite"/>
    </source>
</evidence>
<gene>
    <name evidence="2" type="ORF">SAMN04489765_4582</name>
</gene>
<protein>
    <recommendedName>
        <fullName evidence="4">IrrE N-terminal-like domain-containing protein</fullName>
    </recommendedName>
</protein>
<name>A0A1H1HUJ1_9ACTN</name>
<dbReference type="AlphaFoldDB" id="A0A1H1HUJ1"/>
<dbReference type="OrthoDB" id="4144896at2"/>
<keyword evidence="3" id="KW-1185">Reference proteome</keyword>
<dbReference type="EMBL" id="FNLF01000002">
    <property type="protein sequence ID" value="SDR28788.1"/>
    <property type="molecule type" value="Genomic_DNA"/>
</dbReference>
<proteinExistence type="predicted"/>
<dbReference type="STRING" id="47312.SAMN04489765_4582"/>